<evidence type="ECO:0000313" key="2">
    <source>
        <dbReference type="EMBL" id="AYL94984.1"/>
    </source>
</evidence>
<keyword evidence="1" id="KW-1133">Transmembrane helix</keyword>
<proteinExistence type="predicted"/>
<dbReference type="EMBL" id="CP032869">
    <property type="protein sequence ID" value="AYL94984.1"/>
    <property type="molecule type" value="Genomic_DNA"/>
</dbReference>
<evidence type="ECO:0000313" key="3">
    <source>
        <dbReference type="Proteomes" id="UP000270046"/>
    </source>
</evidence>
<keyword evidence="1" id="KW-0812">Transmembrane</keyword>
<keyword evidence="3" id="KW-1185">Reference proteome</keyword>
<gene>
    <name evidence="2" type="ORF">HYN43_006590</name>
</gene>
<dbReference type="Proteomes" id="UP000270046">
    <property type="component" value="Chromosome"/>
</dbReference>
<keyword evidence="1" id="KW-0472">Membrane</keyword>
<dbReference type="OrthoDB" id="764986at2"/>
<dbReference type="AlphaFoldDB" id="A0A494VKM0"/>
<dbReference type="KEGG" id="muh:HYN43_006590"/>
<feature type="transmembrane region" description="Helical" evidence="1">
    <location>
        <begin position="136"/>
        <end position="156"/>
    </location>
</feature>
<protein>
    <submittedName>
        <fullName evidence="2">Uncharacterized protein</fullName>
    </submittedName>
</protein>
<feature type="transmembrane region" description="Helical" evidence="1">
    <location>
        <begin position="57"/>
        <end position="75"/>
    </location>
</feature>
<accession>A0A494VKM0</accession>
<feature type="transmembrane region" description="Helical" evidence="1">
    <location>
        <begin position="102"/>
        <end position="124"/>
    </location>
</feature>
<dbReference type="RefSeq" id="WP_119408689.1">
    <property type="nucleotide sequence ID" value="NZ_CP032869.1"/>
</dbReference>
<organism evidence="2 3">
    <name type="scientific">Mucilaginibacter celer</name>
    <dbReference type="NCBI Taxonomy" id="2305508"/>
    <lineage>
        <taxon>Bacteria</taxon>
        <taxon>Pseudomonadati</taxon>
        <taxon>Bacteroidota</taxon>
        <taxon>Sphingobacteriia</taxon>
        <taxon>Sphingobacteriales</taxon>
        <taxon>Sphingobacteriaceae</taxon>
        <taxon>Mucilaginibacter</taxon>
    </lineage>
</organism>
<reference evidence="2 3" key="1">
    <citation type="submission" date="2018-10" db="EMBL/GenBank/DDBJ databases">
        <title>Genome sequencing of Mucilaginibacter sp. HYN0043.</title>
        <authorList>
            <person name="Kim M."/>
            <person name="Yi H."/>
        </authorList>
    </citation>
    <scope>NUCLEOTIDE SEQUENCE [LARGE SCALE GENOMIC DNA]</scope>
    <source>
        <strain evidence="2 3">HYN0043</strain>
    </source>
</reference>
<sequence>MEFDNNDEQKYSDDDYVDIYSRRAIFWFSTIFNVIFGGVLLSINLRLAGFKRAASQILFFSVFYEFAASFAVRALNIKIDPAAIKAAQSGAILTPEQIQGPLTLLGVVLVLHATGGLILSRYFFKKYFPDDDYYAKPVLSAIFFAIMITLVLNFLIGGI</sequence>
<feature type="transmembrane region" description="Helical" evidence="1">
    <location>
        <begin position="24"/>
        <end position="45"/>
    </location>
</feature>
<name>A0A494VKM0_9SPHI</name>
<evidence type="ECO:0000256" key="1">
    <source>
        <dbReference type="SAM" id="Phobius"/>
    </source>
</evidence>